<comment type="similarity">
    <text evidence="2">Belongs to the methyl-accepting chemotaxis (MCP) protein family.</text>
</comment>
<dbReference type="Pfam" id="PF00672">
    <property type="entry name" value="HAMP"/>
    <property type="match status" value="1"/>
</dbReference>
<keyword evidence="1 3" id="KW-0807">Transducer</keyword>
<protein>
    <submittedName>
        <fullName evidence="8">Methyl-accepting chemotaxis protein</fullName>
    </submittedName>
</protein>
<evidence type="ECO:0000256" key="1">
    <source>
        <dbReference type="ARBA" id="ARBA00023224"/>
    </source>
</evidence>
<organism evidence="8 9">
    <name type="scientific">Halobacteroides halobius (strain ATCC 35273 / DSM 5150 / MD-1)</name>
    <dbReference type="NCBI Taxonomy" id="748449"/>
    <lineage>
        <taxon>Bacteria</taxon>
        <taxon>Bacillati</taxon>
        <taxon>Bacillota</taxon>
        <taxon>Clostridia</taxon>
        <taxon>Halanaerobiales</taxon>
        <taxon>Halobacteroidaceae</taxon>
        <taxon>Halobacteroides</taxon>
    </lineage>
</organism>
<dbReference type="InterPro" id="IPR004090">
    <property type="entry name" value="Chemotax_Me-accpt_rcpt"/>
</dbReference>
<feature type="transmembrane region" description="Helical" evidence="5">
    <location>
        <begin position="91"/>
        <end position="113"/>
    </location>
</feature>
<keyword evidence="5" id="KW-0812">Transmembrane</keyword>
<dbReference type="Proteomes" id="UP000010880">
    <property type="component" value="Chromosome"/>
</dbReference>
<keyword evidence="9" id="KW-1185">Reference proteome</keyword>
<evidence type="ECO:0000256" key="3">
    <source>
        <dbReference type="PROSITE-ProRule" id="PRU00284"/>
    </source>
</evidence>
<keyword evidence="5" id="KW-0472">Membrane</keyword>
<dbReference type="RefSeq" id="WP_015326708.1">
    <property type="nucleotide sequence ID" value="NC_019978.1"/>
</dbReference>
<evidence type="ECO:0000259" key="6">
    <source>
        <dbReference type="PROSITE" id="PS50111"/>
    </source>
</evidence>
<dbReference type="Pfam" id="PF00015">
    <property type="entry name" value="MCPsignal"/>
    <property type="match status" value="1"/>
</dbReference>
<dbReference type="AlphaFoldDB" id="L0KA53"/>
<dbReference type="GO" id="GO:0016020">
    <property type="term" value="C:membrane"/>
    <property type="evidence" value="ECO:0007669"/>
    <property type="project" value="InterPro"/>
</dbReference>
<dbReference type="HOGENOM" id="CLU_000445_107_27_9"/>
<dbReference type="GO" id="GO:0004888">
    <property type="term" value="F:transmembrane signaling receptor activity"/>
    <property type="evidence" value="ECO:0007669"/>
    <property type="project" value="InterPro"/>
</dbReference>
<feature type="domain" description="HAMP" evidence="7">
    <location>
        <begin position="107"/>
        <end position="159"/>
    </location>
</feature>
<dbReference type="InterPro" id="IPR003660">
    <property type="entry name" value="HAMP_dom"/>
</dbReference>
<keyword evidence="5" id="KW-1133">Transmembrane helix</keyword>
<dbReference type="GO" id="GO:0006935">
    <property type="term" value="P:chemotaxis"/>
    <property type="evidence" value="ECO:0007669"/>
    <property type="project" value="InterPro"/>
</dbReference>
<dbReference type="STRING" id="748449.Halha_1022"/>
<dbReference type="PROSITE" id="PS50885">
    <property type="entry name" value="HAMP"/>
    <property type="match status" value="1"/>
</dbReference>
<feature type="transmembrane region" description="Helical" evidence="5">
    <location>
        <begin position="12"/>
        <end position="30"/>
    </location>
</feature>
<feature type="coiled-coil region" evidence="4">
    <location>
        <begin position="154"/>
        <end position="213"/>
    </location>
</feature>
<dbReference type="KEGG" id="hhl:Halha_1022"/>
<dbReference type="PANTHER" id="PTHR32089:SF112">
    <property type="entry name" value="LYSOZYME-LIKE PROTEIN-RELATED"/>
    <property type="match status" value="1"/>
</dbReference>
<evidence type="ECO:0000313" key="9">
    <source>
        <dbReference type="Proteomes" id="UP000010880"/>
    </source>
</evidence>
<feature type="coiled-coil region" evidence="4">
    <location>
        <begin position="34"/>
        <end position="61"/>
    </location>
</feature>
<dbReference type="Gene3D" id="1.10.287.950">
    <property type="entry name" value="Methyl-accepting chemotaxis protein"/>
    <property type="match status" value="1"/>
</dbReference>
<evidence type="ECO:0000259" key="7">
    <source>
        <dbReference type="PROSITE" id="PS50885"/>
    </source>
</evidence>
<dbReference type="GO" id="GO:0007165">
    <property type="term" value="P:signal transduction"/>
    <property type="evidence" value="ECO:0007669"/>
    <property type="project" value="UniProtKB-KW"/>
</dbReference>
<evidence type="ECO:0000256" key="5">
    <source>
        <dbReference type="SAM" id="Phobius"/>
    </source>
</evidence>
<feature type="domain" description="Methyl-accepting transducer" evidence="6">
    <location>
        <begin position="164"/>
        <end position="400"/>
    </location>
</feature>
<dbReference type="EMBL" id="CP003359">
    <property type="protein sequence ID" value="AGB40983.1"/>
    <property type="molecule type" value="Genomic_DNA"/>
</dbReference>
<reference evidence="9" key="1">
    <citation type="submission" date="2012-02" db="EMBL/GenBank/DDBJ databases">
        <title>The complete genome of Halobacteroides halobius DSM 5150.</title>
        <authorList>
            <person name="Lucas S."/>
            <person name="Copeland A."/>
            <person name="Lapidus A."/>
            <person name="Glavina del Rio T."/>
            <person name="Dalin E."/>
            <person name="Tice H."/>
            <person name="Bruce D."/>
            <person name="Goodwin L."/>
            <person name="Pitluck S."/>
            <person name="Peters L."/>
            <person name="Mikhailova N."/>
            <person name="Gu W."/>
            <person name="Kyrpides N."/>
            <person name="Mavromatis K."/>
            <person name="Ivanova N."/>
            <person name="Brettin T."/>
            <person name="Detter J.C."/>
            <person name="Han C."/>
            <person name="Larimer F."/>
            <person name="Land M."/>
            <person name="Hauser L."/>
            <person name="Markowitz V."/>
            <person name="Cheng J.-F."/>
            <person name="Hugenholtz P."/>
            <person name="Woyke T."/>
            <person name="Wu D."/>
            <person name="Tindall B."/>
            <person name="Pomrenke H."/>
            <person name="Brambilla E."/>
            <person name="Klenk H.-P."/>
            <person name="Eisen J.A."/>
        </authorList>
    </citation>
    <scope>NUCLEOTIDE SEQUENCE [LARGE SCALE GENOMIC DNA]</scope>
    <source>
        <strain evidence="9">ATCC 35273 / DSM 5150 / MD-1</strain>
    </source>
</reference>
<dbReference type="SMART" id="SM00304">
    <property type="entry name" value="HAMP"/>
    <property type="match status" value="1"/>
</dbReference>
<dbReference type="SUPFAM" id="SSF58104">
    <property type="entry name" value="Methyl-accepting chemotaxis protein (MCP) signaling domain"/>
    <property type="match status" value="1"/>
</dbReference>
<keyword evidence="4" id="KW-0175">Coiled coil</keyword>
<accession>L0KA53</accession>
<evidence type="ECO:0000256" key="4">
    <source>
        <dbReference type="SAM" id="Coils"/>
    </source>
</evidence>
<gene>
    <name evidence="8" type="ordered locus">Halha_1022</name>
</gene>
<dbReference type="PRINTS" id="PR00260">
    <property type="entry name" value="CHEMTRNSDUCR"/>
</dbReference>
<dbReference type="PROSITE" id="PS50111">
    <property type="entry name" value="CHEMOTAXIS_TRANSDUC_2"/>
    <property type="match status" value="1"/>
</dbReference>
<dbReference type="PANTHER" id="PTHR32089">
    <property type="entry name" value="METHYL-ACCEPTING CHEMOTAXIS PROTEIN MCPB"/>
    <property type="match status" value="1"/>
</dbReference>
<sequence length="436" mass="49083">MQRVKINLMTKLLTCSIIVILFLGGIVYYGNHHLTKLNQALEKLDAQHKDLKNINQLTVQELKPIVLEMMRYTKQVDKLATELNGFLLKSVVIMGAITILLGLVITWLITIPIKRLIKGAKKIANGDLTTTIEVNTRDEIEELADIFNWMTESLRELIVNIDQESEQVNSASQELSAISQEVAAITDTQAVSVEENLKLIQEFNNLIEETKKDIEYITEITTQTSDLATKGVENNSQLVQDMEKIDKRTLELNQIIDEVDDSAQEINEVIETIDDIAEETNILALNAAIEAARSDKEGQGFAVVAEEIRKLANDVKKSTLNIEELINKLQVKTKKAVKNSNQNYKLIKKGTTSTLETVDDFNQIKENIEEITQQMLDVKSVTGEEVDKLERIVDNTKTINEIIQGLSSSAKNTAISSNRLKDFAQNLDNKVEEFRV</sequence>
<evidence type="ECO:0000256" key="2">
    <source>
        <dbReference type="ARBA" id="ARBA00029447"/>
    </source>
</evidence>
<dbReference type="eggNOG" id="COG0840">
    <property type="taxonomic scope" value="Bacteria"/>
</dbReference>
<proteinExistence type="inferred from homology"/>
<dbReference type="InterPro" id="IPR004089">
    <property type="entry name" value="MCPsignal_dom"/>
</dbReference>
<dbReference type="SMART" id="SM00283">
    <property type="entry name" value="MA"/>
    <property type="match status" value="1"/>
</dbReference>
<name>L0KA53_HALHC</name>
<evidence type="ECO:0000313" key="8">
    <source>
        <dbReference type="EMBL" id="AGB40983.1"/>
    </source>
</evidence>
<dbReference type="CDD" id="cd06225">
    <property type="entry name" value="HAMP"/>
    <property type="match status" value="1"/>
</dbReference>